<dbReference type="Pfam" id="PF00781">
    <property type="entry name" value="DAGK_cat"/>
    <property type="match status" value="1"/>
</dbReference>
<evidence type="ECO:0000256" key="14">
    <source>
        <dbReference type="ARBA" id="ARBA00022771"/>
    </source>
</evidence>
<dbReference type="GeneTree" id="ENSGT00940000156152"/>
<evidence type="ECO:0000256" key="31">
    <source>
        <dbReference type="ARBA" id="ARBA00034642"/>
    </source>
</evidence>
<dbReference type="GO" id="GO:0005829">
    <property type="term" value="C:cytosol"/>
    <property type="evidence" value="ECO:0007669"/>
    <property type="project" value="UniProtKB-SubCell"/>
</dbReference>
<dbReference type="GO" id="GO:0008270">
    <property type="term" value="F:zinc ion binding"/>
    <property type="evidence" value="ECO:0007669"/>
    <property type="project" value="UniProtKB-KW"/>
</dbReference>
<keyword evidence="8" id="KW-0963">Cytoplasm</keyword>
<dbReference type="SMART" id="SM00046">
    <property type="entry name" value="DAGKc"/>
    <property type="match status" value="1"/>
</dbReference>
<keyword evidence="18 42" id="KW-0040">ANK repeat</keyword>
<keyword evidence="7" id="KW-1003">Cell membrane</keyword>
<feature type="compositionally biased region" description="Basic and acidic residues" evidence="44">
    <location>
        <begin position="173"/>
        <end position="182"/>
    </location>
</feature>
<keyword evidence="47" id="KW-1185">Reference proteome</keyword>
<dbReference type="GO" id="GO:0098978">
    <property type="term" value="C:glutamatergic synapse"/>
    <property type="evidence" value="ECO:0007669"/>
    <property type="project" value="TreeGrafter"/>
</dbReference>
<keyword evidence="10 43" id="KW-0808">Transferase</keyword>
<evidence type="ECO:0000256" key="11">
    <source>
        <dbReference type="ARBA" id="ARBA00022723"/>
    </source>
</evidence>
<dbReference type="Pfam" id="PF00609">
    <property type="entry name" value="DAGK_acc"/>
    <property type="match status" value="1"/>
</dbReference>
<dbReference type="InterPro" id="IPR056383">
    <property type="entry name" value="DGKI-like_dom"/>
</dbReference>
<evidence type="ECO:0000259" key="45">
    <source>
        <dbReference type="PROSITE" id="PS50146"/>
    </source>
</evidence>
<evidence type="ECO:0000256" key="13">
    <source>
        <dbReference type="ARBA" id="ARBA00022741"/>
    </source>
</evidence>
<dbReference type="GO" id="GO:0047649">
    <property type="term" value="F:alkylglycerol kinase activity"/>
    <property type="evidence" value="ECO:0007669"/>
    <property type="project" value="UniProtKB-EC"/>
</dbReference>
<evidence type="ECO:0000256" key="37">
    <source>
        <dbReference type="ARBA" id="ARBA00050897"/>
    </source>
</evidence>
<keyword evidence="11" id="KW-0479">Metal-binding</keyword>
<dbReference type="FunFam" id="1.25.40.20:FF:000034">
    <property type="entry name" value="Diacylglycerol kinase"/>
    <property type="match status" value="1"/>
</dbReference>
<evidence type="ECO:0000256" key="35">
    <source>
        <dbReference type="ARBA" id="ARBA00050690"/>
    </source>
</evidence>
<dbReference type="Ensembl" id="ENSCCRT00000181884.1">
    <property type="protein sequence ID" value="ENSCCRP00000137828.1"/>
    <property type="gene ID" value="ENSCCRG00000081100.1"/>
</dbReference>
<dbReference type="Gene3D" id="3.40.50.10330">
    <property type="entry name" value="Probable inorganic polyphosphate/atp-NAD kinase, domain 1"/>
    <property type="match status" value="1"/>
</dbReference>
<dbReference type="PANTHER" id="PTHR11255:SF43">
    <property type="entry name" value="DIACYLGLYCEROL KINASE ZETA"/>
    <property type="match status" value="1"/>
</dbReference>
<dbReference type="EC" id="2.7.1.107" evidence="43"/>
<dbReference type="InterPro" id="IPR017438">
    <property type="entry name" value="ATP-NAD_kinase_N"/>
</dbReference>
<feature type="compositionally biased region" description="Basic and acidic residues" evidence="44">
    <location>
        <begin position="16"/>
        <end position="27"/>
    </location>
</feature>
<protein>
    <recommendedName>
        <fullName evidence="43">Diacylglycerol kinase</fullName>
        <shortName evidence="43">DAG kinase</shortName>
        <ecNumber evidence="43">2.7.1.107</ecNumber>
    </recommendedName>
</protein>
<evidence type="ECO:0000256" key="12">
    <source>
        <dbReference type="ARBA" id="ARBA00022737"/>
    </source>
</evidence>
<evidence type="ECO:0000256" key="22">
    <source>
        <dbReference type="ARBA" id="ARBA00023273"/>
    </source>
</evidence>
<evidence type="ECO:0000256" key="28">
    <source>
        <dbReference type="ARBA" id="ARBA00034624"/>
    </source>
</evidence>
<dbReference type="PROSITE" id="PS50146">
    <property type="entry name" value="DAGK"/>
    <property type="match status" value="1"/>
</dbReference>
<dbReference type="GO" id="GO:0004143">
    <property type="term" value="F:ATP-dependent diacylglycerol kinase activity"/>
    <property type="evidence" value="ECO:0007669"/>
    <property type="project" value="UniProtKB-EC"/>
</dbReference>
<comment type="catalytic activity">
    <reaction evidence="23">
        <text>1,2-di-(9Z-octadecenoyl)-sn-glycerol + ATP = 1,2-di-(9Z-octadecenoyl)-sn-glycero-3-phosphate + ADP + H(+)</text>
        <dbReference type="Rhea" id="RHEA:40327"/>
        <dbReference type="ChEBI" id="CHEBI:15378"/>
        <dbReference type="ChEBI" id="CHEBI:30616"/>
        <dbReference type="ChEBI" id="CHEBI:52333"/>
        <dbReference type="ChEBI" id="CHEBI:74546"/>
        <dbReference type="ChEBI" id="CHEBI:456216"/>
    </reaction>
    <physiologicalReaction direction="left-to-right" evidence="23">
        <dbReference type="Rhea" id="RHEA:40328"/>
    </physiologicalReaction>
</comment>
<evidence type="ECO:0000256" key="29">
    <source>
        <dbReference type="ARBA" id="ARBA00034636"/>
    </source>
</evidence>
<keyword evidence="14" id="KW-0863">Zinc-finger</keyword>
<dbReference type="SUPFAM" id="SSF111331">
    <property type="entry name" value="NAD kinase/diacylglycerol kinase-like"/>
    <property type="match status" value="1"/>
</dbReference>
<dbReference type="InterPro" id="IPR016064">
    <property type="entry name" value="NAD/diacylglycerol_kinase_sf"/>
</dbReference>
<dbReference type="FunFam" id="2.60.200.40:FF:000002">
    <property type="entry name" value="Diacylglycerol kinase"/>
    <property type="match status" value="1"/>
</dbReference>
<comment type="catalytic activity">
    <reaction evidence="34">
        <text>1-(9Z-octadecenoyl)-2-hexadecanoyl-sn-glycerol + ATP = 1-(9Z)-octadecenoyl-2-hexadecanoyl-sn-glycero-3-phosphate + ADP + H(+)</text>
        <dbReference type="Rhea" id="RHEA:43420"/>
        <dbReference type="ChEBI" id="CHEBI:15378"/>
        <dbReference type="ChEBI" id="CHEBI:30616"/>
        <dbReference type="ChEBI" id="CHEBI:74551"/>
        <dbReference type="ChEBI" id="CHEBI:75447"/>
        <dbReference type="ChEBI" id="CHEBI:456216"/>
    </reaction>
    <physiologicalReaction direction="left-to-right" evidence="34">
        <dbReference type="Rhea" id="RHEA:43421"/>
    </physiologicalReaction>
</comment>
<dbReference type="InterPro" id="IPR036770">
    <property type="entry name" value="Ankyrin_rpt-contain_sf"/>
</dbReference>
<dbReference type="GO" id="GO:0005634">
    <property type="term" value="C:nucleus"/>
    <property type="evidence" value="ECO:0007669"/>
    <property type="project" value="UniProtKB-SubCell"/>
</dbReference>
<comment type="catalytic activity">
    <reaction evidence="32">
        <text>1-O-hexadecyl-2-acetyl-sn-glycerol + ATP = 1-O-hexadecyl-2-acetyl-sn-glycero-3-phosphate + ADP + H(+)</text>
        <dbReference type="Rhea" id="RHEA:41676"/>
        <dbReference type="ChEBI" id="CHEBI:15378"/>
        <dbReference type="ChEBI" id="CHEBI:30616"/>
        <dbReference type="ChEBI" id="CHEBI:75936"/>
        <dbReference type="ChEBI" id="CHEBI:78385"/>
        <dbReference type="ChEBI" id="CHEBI:456216"/>
    </reaction>
    <physiologicalReaction direction="left-to-right" evidence="32">
        <dbReference type="Rhea" id="RHEA:41677"/>
    </physiologicalReaction>
</comment>
<dbReference type="Pfam" id="PF12796">
    <property type="entry name" value="Ank_2"/>
    <property type="match status" value="1"/>
</dbReference>
<reference evidence="46" key="1">
    <citation type="submission" date="2025-08" db="UniProtKB">
        <authorList>
            <consortium name="Ensembl"/>
        </authorList>
    </citation>
    <scope>IDENTIFICATION</scope>
</reference>
<comment type="pathway">
    <text evidence="41">Glycerolipid metabolism.</text>
</comment>
<dbReference type="InterPro" id="IPR002219">
    <property type="entry name" value="PKC_DAG/PE"/>
</dbReference>
<evidence type="ECO:0000256" key="32">
    <source>
        <dbReference type="ARBA" id="ARBA00034647"/>
    </source>
</evidence>
<dbReference type="InterPro" id="IPR001206">
    <property type="entry name" value="Diacylglycerol_kinase_cat_dom"/>
</dbReference>
<comment type="catalytic activity">
    <reaction evidence="27">
        <text>1-O-hexadecyl-sn-glycerol + ATP = 1-O-hexadecyl-sn-glycero-3-phosphate + ADP + H(+)</text>
        <dbReference type="Rhea" id="RHEA:41672"/>
        <dbReference type="ChEBI" id="CHEBI:15378"/>
        <dbReference type="ChEBI" id="CHEBI:30616"/>
        <dbReference type="ChEBI" id="CHEBI:34115"/>
        <dbReference type="ChEBI" id="CHEBI:77580"/>
        <dbReference type="ChEBI" id="CHEBI:456216"/>
    </reaction>
    <physiologicalReaction direction="left-to-right" evidence="27">
        <dbReference type="Rhea" id="RHEA:41673"/>
    </physiologicalReaction>
</comment>
<keyword evidence="20" id="KW-0472">Membrane</keyword>
<evidence type="ECO:0000256" key="41">
    <source>
        <dbReference type="ARBA" id="ARBA00060536"/>
    </source>
</evidence>
<dbReference type="InterPro" id="IPR037607">
    <property type="entry name" value="DGK"/>
</dbReference>
<dbReference type="InterPro" id="IPR047484">
    <property type="entry name" value="C1_DGKzeta_rpt2"/>
</dbReference>
<evidence type="ECO:0000256" key="2">
    <source>
        <dbReference type="ARBA" id="ARBA00004236"/>
    </source>
</evidence>
<dbReference type="SUPFAM" id="SSF48403">
    <property type="entry name" value="Ankyrin repeat"/>
    <property type="match status" value="1"/>
</dbReference>
<evidence type="ECO:0000256" key="36">
    <source>
        <dbReference type="ARBA" id="ARBA00050789"/>
    </source>
</evidence>
<dbReference type="Proteomes" id="UP001108240">
    <property type="component" value="Unplaced"/>
</dbReference>
<evidence type="ECO:0000256" key="16">
    <source>
        <dbReference type="ARBA" id="ARBA00022833"/>
    </source>
</evidence>
<comment type="similarity">
    <text evidence="6 43">Belongs to the eukaryotic diacylglycerol kinase family.</text>
</comment>
<feature type="region of interest" description="Disordered" evidence="44">
    <location>
        <begin position="127"/>
        <end position="182"/>
    </location>
</feature>
<evidence type="ECO:0000256" key="18">
    <source>
        <dbReference type="ARBA" id="ARBA00023043"/>
    </source>
</evidence>
<comment type="catalytic activity">
    <reaction evidence="24">
        <text>1,2-didecanoyl-sn-glycerol + ATP = 1,2-didecanoyl-sn-glycero-3-phosphate + ADP + H(+)</text>
        <dbReference type="Rhea" id="RHEA:43428"/>
        <dbReference type="ChEBI" id="CHEBI:15378"/>
        <dbReference type="ChEBI" id="CHEBI:18155"/>
        <dbReference type="ChEBI" id="CHEBI:30616"/>
        <dbReference type="ChEBI" id="CHEBI:78227"/>
        <dbReference type="ChEBI" id="CHEBI:456216"/>
    </reaction>
    <physiologicalReaction direction="left-to-right" evidence="24">
        <dbReference type="Rhea" id="RHEA:43429"/>
    </physiologicalReaction>
</comment>
<comment type="pathway">
    <text evidence="5">Lipid metabolism; glycerolipid metabolism.</text>
</comment>
<evidence type="ECO:0000256" key="38">
    <source>
        <dbReference type="ARBA" id="ARBA00051008"/>
    </source>
</evidence>
<feature type="repeat" description="ANK" evidence="42">
    <location>
        <begin position="1162"/>
        <end position="1194"/>
    </location>
</feature>
<dbReference type="SMART" id="SM00109">
    <property type="entry name" value="C1"/>
    <property type="match status" value="2"/>
</dbReference>
<dbReference type="GO" id="GO:0030027">
    <property type="term" value="C:lamellipodium"/>
    <property type="evidence" value="ECO:0007669"/>
    <property type="project" value="UniProtKB-SubCell"/>
</dbReference>
<evidence type="ECO:0000256" key="15">
    <source>
        <dbReference type="ARBA" id="ARBA00022777"/>
    </source>
</evidence>
<comment type="catalytic activity">
    <reaction evidence="36">
        <text>1-octadecanoyl-2-(4Z,7Z,10Z,13Z,16Z,19Z-docosahexaenoyl)-sn-glycerol + ATP = 1-octadecanoyl-2-(4Z,7Z,10Z,13Z,16Z,19Z-docosahexaenoyl)-sn-glycero-3-phosphate + ADP + H(+)</text>
        <dbReference type="Rhea" id="RHEA:40359"/>
        <dbReference type="ChEBI" id="CHEBI:15378"/>
        <dbReference type="ChEBI" id="CHEBI:30616"/>
        <dbReference type="ChEBI" id="CHEBI:77129"/>
        <dbReference type="ChEBI" id="CHEBI:77130"/>
        <dbReference type="ChEBI" id="CHEBI:456216"/>
    </reaction>
    <physiologicalReaction direction="left-to-right" evidence="36">
        <dbReference type="Rhea" id="RHEA:40360"/>
    </physiologicalReaction>
</comment>
<comment type="catalytic activity">
    <reaction evidence="40">
        <text>1-eicosanoyl-2-(5Z,8Z,11Z,14Z)-eicosatetraenoyl-sn-glycerol + ATP = 1-eicosanoyl-2-(5Z,8Z,11Z,14Z)-eicosatetraenoyl-sn-glycero-3-phosphate + ADP + H(+)</text>
        <dbReference type="Rhea" id="RHEA:40331"/>
        <dbReference type="ChEBI" id="CHEBI:15378"/>
        <dbReference type="ChEBI" id="CHEBI:30616"/>
        <dbReference type="ChEBI" id="CHEBI:77094"/>
        <dbReference type="ChEBI" id="CHEBI:87223"/>
        <dbReference type="ChEBI" id="CHEBI:456216"/>
    </reaction>
    <physiologicalReaction direction="left-to-right" evidence="40">
        <dbReference type="Rhea" id="RHEA:40332"/>
    </physiologicalReaction>
</comment>
<dbReference type="GO" id="GO:0007200">
    <property type="term" value="P:phospholipase C-activating G protein-coupled receptor signaling pathway"/>
    <property type="evidence" value="ECO:0007669"/>
    <property type="project" value="InterPro"/>
</dbReference>
<evidence type="ECO:0000313" key="47">
    <source>
        <dbReference type="Proteomes" id="UP001108240"/>
    </source>
</evidence>
<evidence type="ECO:0000256" key="17">
    <source>
        <dbReference type="ARBA" id="ARBA00022840"/>
    </source>
</evidence>
<comment type="catalytic activity">
    <reaction evidence="33">
        <text>a 1-O-alkyl-sn-glycerol + ATP = a 1-O-alkyl-sn-glycero-3-phosphate + ADP + H(+)</text>
        <dbReference type="Rhea" id="RHEA:16937"/>
        <dbReference type="ChEBI" id="CHEBI:15378"/>
        <dbReference type="ChEBI" id="CHEBI:15850"/>
        <dbReference type="ChEBI" id="CHEBI:30616"/>
        <dbReference type="ChEBI" id="CHEBI:58014"/>
        <dbReference type="ChEBI" id="CHEBI:456216"/>
        <dbReference type="EC" id="2.7.1.93"/>
    </reaction>
    <physiologicalReaction direction="left-to-right" evidence="33">
        <dbReference type="Rhea" id="RHEA:16938"/>
    </physiologicalReaction>
</comment>
<evidence type="ECO:0000313" key="46">
    <source>
        <dbReference type="Ensembl" id="ENSCCRP00000137828.1"/>
    </source>
</evidence>
<dbReference type="AlphaFoldDB" id="A0A9J8A1R5"/>
<dbReference type="Gene3D" id="1.25.40.20">
    <property type="entry name" value="Ankyrin repeat-containing domain"/>
    <property type="match status" value="1"/>
</dbReference>
<proteinExistence type="inferred from homology"/>
<dbReference type="PANTHER" id="PTHR11255">
    <property type="entry name" value="DIACYLGLYCEROL KINASE"/>
    <property type="match status" value="1"/>
</dbReference>
<keyword evidence="22" id="KW-0966">Cell projection</keyword>
<keyword evidence="12" id="KW-0677">Repeat</keyword>
<accession>A0A9J8A1R5</accession>
<comment type="catalytic activity">
    <reaction evidence="26">
        <text>a 1,2-diacyl-sn-glycerol + ATP = a 1,2-diacyl-sn-glycero-3-phosphate + ADP + H(+)</text>
        <dbReference type="Rhea" id="RHEA:10272"/>
        <dbReference type="ChEBI" id="CHEBI:15378"/>
        <dbReference type="ChEBI" id="CHEBI:17815"/>
        <dbReference type="ChEBI" id="CHEBI:30616"/>
        <dbReference type="ChEBI" id="CHEBI:58608"/>
        <dbReference type="ChEBI" id="CHEBI:456216"/>
        <dbReference type="EC" id="2.7.1.107"/>
    </reaction>
    <physiologicalReaction direction="left-to-right" evidence="26">
        <dbReference type="Rhea" id="RHEA:10273"/>
    </physiologicalReaction>
</comment>
<comment type="catalytic activity">
    <reaction evidence="28">
        <text>1-O-hexadecyl-2-(5Z,8Z,11Z,14Z-eicosatetraenoyl)-sn-glycerol + ATP = 1-O-hexadecyl-2-(5Z,8Z,11Z,14Z-eicosatetraenoyl)-sn-glycero-3-phosphate + ADP + H(+)</text>
        <dbReference type="Rhea" id="RHEA:40403"/>
        <dbReference type="ChEBI" id="CHEBI:15378"/>
        <dbReference type="ChEBI" id="CHEBI:30616"/>
        <dbReference type="ChEBI" id="CHEBI:77184"/>
        <dbReference type="ChEBI" id="CHEBI:77186"/>
        <dbReference type="ChEBI" id="CHEBI:456216"/>
    </reaction>
    <physiologicalReaction direction="left-to-right" evidence="28">
        <dbReference type="Rhea" id="RHEA:40404"/>
    </physiologicalReaction>
</comment>
<evidence type="ECO:0000256" key="5">
    <source>
        <dbReference type="ARBA" id="ARBA00005175"/>
    </source>
</evidence>
<dbReference type="InterPro" id="IPR002110">
    <property type="entry name" value="Ankyrin_rpt"/>
</dbReference>
<evidence type="ECO:0000256" key="8">
    <source>
        <dbReference type="ARBA" id="ARBA00022490"/>
    </source>
</evidence>
<comment type="catalytic activity">
    <reaction evidence="37">
        <text>1-hexadecanoyl-2-(5Z,8Z,11Z,14Z-eicosatetraenoyl)-sn-glycerol + ATP = 1-hexadecanoyl-2-(5Z,8Z,11Z,14Z-eicosatetraenoyl)-sn-glycero-3-phosphate + ADP + H(+)</text>
        <dbReference type="Rhea" id="RHEA:40335"/>
        <dbReference type="ChEBI" id="CHEBI:15378"/>
        <dbReference type="ChEBI" id="CHEBI:30616"/>
        <dbReference type="ChEBI" id="CHEBI:72864"/>
        <dbReference type="ChEBI" id="CHEBI:77096"/>
        <dbReference type="ChEBI" id="CHEBI:456216"/>
    </reaction>
    <physiologicalReaction direction="left-to-right" evidence="37">
        <dbReference type="Rhea" id="RHEA:40336"/>
    </physiologicalReaction>
</comment>
<evidence type="ECO:0000256" key="3">
    <source>
        <dbReference type="ARBA" id="ARBA00004510"/>
    </source>
</evidence>
<dbReference type="GO" id="GO:0005886">
    <property type="term" value="C:plasma membrane"/>
    <property type="evidence" value="ECO:0007669"/>
    <property type="project" value="UniProtKB-SubCell"/>
</dbReference>
<dbReference type="Gene3D" id="2.60.200.40">
    <property type="match status" value="1"/>
</dbReference>
<evidence type="ECO:0000256" key="4">
    <source>
        <dbReference type="ARBA" id="ARBA00004514"/>
    </source>
</evidence>
<comment type="catalytic activity">
    <reaction evidence="35">
        <text>1,2-di-(5Z,8Z,11Z,14Z)-eicosatetraenoyl-sn-glycerol + ATP = 1,2-di-(5Z,8Z,11Z,14Z)-eicosatetraenoyl-sn-glycero-3-phosphate + ADP + H(+)</text>
        <dbReference type="Rhea" id="RHEA:40351"/>
        <dbReference type="ChEBI" id="CHEBI:15378"/>
        <dbReference type="ChEBI" id="CHEBI:30616"/>
        <dbReference type="ChEBI" id="CHEBI:77125"/>
        <dbReference type="ChEBI" id="CHEBI:77126"/>
        <dbReference type="ChEBI" id="CHEBI:456216"/>
    </reaction>
    <physiologicalReaction direction="left-to-right" evidence="35">
        <dbReference type="Rhea" id="RHEA:40352"/>
    </physiologicalReaction>
</comment>
<evidence type="ECO:0000256" key="30">
    <source>
        <dbReference type="ARBA" id="ARBA00034638"/>
    </source>
</evidence>
<dbReference type="CDD" id="cd20895">
    <property type="entry name" value="C1_DGKzeta_rpt2"/>
    <property type="match status" value="1"/>
</dbReference>
<feature type="domain" description="DAGKc" evidence="45">
    <location>
        <begin position="553"/>
        <end position="687"/>
    </location>
</feature>
<sequence length="1233" mass="138718">MDTFFRRHFKRKEAGEAIHDGHVSEPCRHRRPSIAVPASRARRRSSIGLPSTALTQRRRSSVQLQALPRITSSQPVQKSSGRRRSSTTTPKANPRFAVRRKKVSKLRNIDTHLLGPSMLLASLIQMTKEEEEDEESRSPLPGQVELKGSSTKFRSHTDVLLSEGDSDSDSEDSSGHSDESHHLGLRKEFLEEADLSDWEIKESAVLCQQECLPLAVVAERVQAHPLIRVPRCLRRNSSHYGYAEPGPYVRYCRSSQRRRRRRVSTISKAGSPWPGRGLPLPIRRSSTCYRGHATLNPLLGAYYDPRLESWSGFLSKAIAKAGVQDNAAQSGAIIPGKCEPNKEICSTVDWTENAQFGQHVWFETSPAGDFCYVGETYCFAKSLQKSLPRHKCASCKIAVHTVCMDQLEKINFRCKPSFKDPGMRNVRETPNMRHHWVHRRRQDGKCRQCGKGFQQKFSFHSKDIVAISCSWCKQAYHNKVTCFMLQKIEETCSLGAHAAVIIPPTWIIRVRRQQASLKSSKRKKKTSLKAKPCKKATEDGKWKHFIVRPIPSQLMKPLLVFVNPKSGGNQGTKIIRSFMWYLNPRQVFDLTQGGPREGLEMYSKVPNLRILVCGGDGTVGWILSVLDELQLNPQPAVAVLPLGTGNDLARTLNWGGGYTDEPVSKILSHVEDGNIVQLDRWNLSVEPNLEASEEERDEHQTDKLPIDVFNNYFSLGFDAHVTLEFHESREAKPERFNSRLRNKMFYAGTAFSDFLMRSSKDLSKHIRVVCDGTDLTSKVQDMKLQCLLFLNIPRYCAGTMPWGNPSEHNDFGPQKHDDGLIEVIGFTMTSLATLQVGGHGERLHQCQEVTLTTFKPIPVQVDGEPCRLAPSVIRITLRNQSNMLQKTKRRISLPQLYDQLPITEKVQIQVNRISMRDYEALHYDKEQLREASIPMGIITVPGNSDLETCRLHIEKLHEEGDGVNTDTLHMPKLSPKWCFLDSTTADRFYRIDRGQEHLNYVTEISQDELFILDPELVTKETVGTSPGMPGAMESVGGCSNSTDQFAFPACSAGPSPLCRRGAKMMNLNRSNTADEDSVNVPRLDSGWNDSDQESISLLFDAVKSGNLEKLVQTHEGGANLLVQDRFGCTLLHHAVVLGSKEIVKYIIDNAPACILDVTEKSTGETALHKAAALCQRTICYYLVEAGASLMKTDLQGETSKMYAERALDMELAAYLENRQHHQMIQREDHETAV</sequence>
<evidence type="ECO:0000256" key="23">
    <source>
        <dbReference type="ARBA" id="ARBA00023371"/>
    </source>
</evidence>
<dbReference type="PROSITE" id="PS50088">
    <property type="entry name" value="ANK_REPEAT"/>
    <property type="match status" value="1"/>
</dbReference>
<comment type="catalytic activity">
    <reaction evidence="39">
        <text>1,2-ditetradecanoyl-sn-glycerol + ATP = 1,2-ditetradecanoyl-sn-glycero-3-phosphate + ADP + H(+)</text>
        <dbReference type="Rhea" id="RHEA:43444"/>
        <dbReference type="ChEBI" id="CHEBI:15378"/>
        <dbReference type="ChEBI" id="CHEBI:30616"/>
        <dbReference type="ChEBI" id="CHEBI:80651"/>
        <dbReference type="ChEBI" id="CHEBI:83550"/>
        <dbReference type="ChEBI" id="CHEBI:456216"/>
    </reaction>
    <physiologicalReaction direction="left-to-right" evidence="39">
        <dbReference type="Rhea" id="RHEA:43445"/>
    </physiologicalReaction>
</comment>
<dbReference type="GO" id="GO:0005524">
    <property type="term" value="F:ATP binding"/>
    <property type="evidence" value="ECO:0007669"/>
    <property type="project" value="UniProtKB-KW"/>
</dbReference>
<comment type="catalytic activity">
    <reaction evidence="25">
        <text>1-octadecanoyl-2-(5Z,8Z,11Z,14Z-eicosatetraenoyl)-sn-glycerol + ATP = 1-octadecanoyl-2-(5Z,8Z,11Z,14Z-eicosatetraenoyl)-sn-glycero-3-phosphate + ADP + H(+)</text>
        <dbReference type="Rhea" id="RHEA:40323"/>
        <dbReference type="ChEBI" id="CHEBI:15378"/>
        <dbReference type="ChEBI" id="CHEBI:30616"/>
        <dbReference type="ChEBI" id="CHEBI:75728"/>
        <dbReference type="ChEBI" id="CHEBI:77091"/>
        <dbReference type="ChEBI" id="CHEBI:456216"/>
    </reaction>
    <physiologicalReaction direction="left-to-right" evidence="25">
        <dbReference type="Rhea" id="RHEA:40324"/>
    </physiologicalReaction>
</comment>
<evidence type="ECO:0000256" key="19">
    <source>
        <dbReference type="ARBA" id="ARBA00023098"/>
    </source>
</evidence>
<comment type="catalytic activity">
    <reaction evidence="30">
        <text>1-O-hexadecyl-2-(9Z-octadecenoyl)-sn-glycerol + ATP = 1-O-hexadecyl-2-(9Z-octadecenoyl)-sn-glycero-3-phosphate + ADP + H(+)</text>
        <dbReference type="Rhea" id="RHEA:40407"/>
        <dbReference type="ChEBI" id="CHEBI:15378"/>
        <dbReference type="ChEBI" id="CHEBI:30616"/>
        <dbReference type="ChEBI" id="CHEBI:77185"/>
        <dbReference type="ChEBI" id="CHEBI:77187"/>
        <dbReference type="ChEBI" id="CHEBI:456216"/>
    </reaction>
    <physiologicalReaction direction="left-to-right" evidence="30">
        <dbReference type="Rhea" id="RHEA:40408"/>
    </physiologicalReaction>
</comment>
<evidence type="ECO:0000256" key="24">
    <source>
        <dbReference type="ARBA" id="ARBA00023395"/>
    </source>
</evidence>
<comment type="catalytic activity">
    <reaction evidence="38">
        <text>1-octadecanoyl-2-(9Z-octadecenoyl)-sn-glycerol + ATP = 1-octadecanoyl-2-(9Z-octadecenoyl)-sn-glycero-3-phosphate + ADP + H(+)</text>
        <dbReference type="Rhea" id="RHEA:43424"/>
        <dbReference type="ChEBI" id="CHEBI:15378"/>
        <dbReference type="ChEBI" id="CHEBI:30616"/>
        <dbReference type="ChEBI" id="CHEBI:74560"/>
        <dbReference type="ChEBI" id="CHEBI:75468"/>
        <dbReference type="ChEBI" id="CHEBI:456216"/>
    </reaction>
    <physiologicalReaction direction="left-to-right" evidence="38">
        <dbReference type="Rhea" id="RHEA:43425"/>
    </physiologicalReaction>
</comment>
<evidence type="ECO:0000256" key="21">
    <source>
        <dbReference type="ARBA" id="ARBA00023242"/>
    </source>
</evidence>
<evidence type="ECO:0000256" key="34">
    <source>
        <dbReference type="ARBA" id="ARBA00050429"/>
    </source>
</evidence>
<comment type="subcellular location">
    <subcellularLocation>
        <location evidence="2">Cell membrane</location>
    </subcellularLocation>
    <subcellularLocation>
        <location evidence="3">Cell projection</location>
        <location evidence="3">Lamellipodium</location>
    </subcellularLocation>
    <subcellularLocation>
        <location evidence="4">Cytoplasm</location>
        <location evidence="4">Cytosol</location>
    </subcellularLocation>
    <subcellularLocation>
        <location evidence="1">Nucleus</location>
    </subcellularLocation>
</comment>
<keyword evidence="15 43" id="KW-0418">Kinase</keyword>
<dbReference type="Pfam" id="PF23578">
    <property type="entry name" value="DGKI"/>
    <property type="match status" value="1"/>
</dbReference>
<evidence type="ECO:0000256" key="1">
    <source>
        <dbReference type="ARBA" id="ARBA00004123"/>
    </source>
</evidence>
<keyword evidence="19" id="KW-0443">Lipid metabolism</keyword>
<keyword evidence="16" id="KW-0862">Zinc</keyword>
<comment type="catalytic activity">
    <reaction evidence="31">
        <text>1-O-alkyl-2-acyl-sn-glycerol + ATP = 1-O-alkyl-2-acyl-sn-glycero-3-phosphate + ADP + H(+)</text>
        <dbReference type="Rhea" id="RHEA:44072"/>
        <dbReference type="ChEBI" id="CHEBI:15378"/>
        <dbReference type="ChEBI" id="CHEBI:30616"/>
        <dbReference type="ChEBI" id="CHEBI:52595"/>
        <dbReference type="ChEBI" id="CHEBI:73332"/>
        <dbReference type="ChEBI" id="CHEBI:456216"/>
    </reaction>
    <physiologicalReaction direction="left-to-right" evidence="31">
        <dbReference type="Rhea" id="RHEA:44073"/>
    </physiologicalReaction>
</comment>
<keyword evidence="13 43" id="KW-0547">Nucleotide-binding</keyword>
<reference evidence="46" key="2">
    <citation type="submission" date="2025-09" db="UniProtKB">
        <authorList>
            <consortium name="Ensembl"/>
        </authorList>
    </citation>
    <scope>IDENTIFICATION</scope>
</reference>
<evidence type="ECO:0000256" key="6">
    <source>
        <dbReference type="ARBA" id="ARBA00009280"/>
    </source>
</evidence>
<evidence type="ECO:0000256" key="39">
    <source>
        <dbReference type="ARBA" id="ARBA00051332"/>
    </source>
</evidence>
<evidence type="ECO:0000256" key="40">
    <source>
        <dbReference type="ARBA" id="ARBA00051725"/>
    </source>
</evidence>
<name>A0A9J8A1R5_CYPCA</name>
<keyword evidence="9" id="KW-0597">Phosphoprotein</keyword>
<dbReference type="SMART" id="SM00248">
    <property type="entry name" value="ANK"/>
    <property type="match status" value="2"/>
</dbReference>
<evidence type="ECO:0000256" key="20">
    <source>
        <dbReference type="ARBA" id="ARBA00023136"/>
    </source>
</evidence>
<keyword evidence="21" id="KW-0539">Nucleus</keyword>
<evidence type="ECO:0000256" key="33">
    <source>
        <dbReference type="ARBA" id="ARBA00049500"/>
    </source>
</evidence>
<evidence type="ECO:0000256" key="25">
    <source>
        <dbReference type="ARBA" id="ARBA00023400"/>
    </source>
</evidence>
<evidence type="ECO:0000256" key="42">
    <source>
        <dbReference type="PROSITE-ProRule" id="PRU00023"/>
    </source>
</evidence>
<keyword evidence="17 43" id="KW-0067">ATP-binding</keyword>
<dbReference type="FunFam" id="3.40.50.10330:FF:000002">
    <property type="entry name" value="Diacylglycerol kinase"/>
    <property type="match status" value="1"/>
</dbReference>
<evidence type="ECO:0000256" key="26">
    <source>
        <dbReference type="ARBA" id="ARBA00023411"/>
    </source>
</evidence>
<organism evidence="46 47">
    <name type="scientific">Cyprinus carpio carpio</name>
    <dbReference type="NCBI Taxonomy" id="630221"/>
    <lineage>
        <taxon>Eukaryota</taxon>
        <taxon>Metazoa</taxon>
        <taxon>Chordata</taxon>
        <taxon>Craniata</taxon>
        <taxon>Vertebrata</taxon>
        <taxon>Euteleostomi</taxon>
        <taxon>Actinopterygii</taxon>
        <taxon>Neopterygii</taxon>
        <taxon>Teleostei</taxon>
        <taxon>Ostariophysi</taxon>
        <taxon>Cypriniformes</taxon>
        <taxon>Cyprinidae</taxon>
        <taxon>Cyprininae</taxon>
        <taxon>Cyprinus</taxon>
    </lineage>
</organism>
<dbReference type="SMART" id="SM00045">
    <property type="entry name" value="DAGKa"/>
    <property type="match status" value="1"/>
</dbReference>
<feature type="region of interest" description="Disordered" evidence="44">
    <location>
        <begin position="16"/>
        <end position="102"/>
    </location>
</feature>
<evidence type="ECO:0000256" key="44">
    <source>
        <dbReference type="SAM" id="MobiDB-lite"/>
    </source>
</evidence>
<evidence type="ECO:0000256" key="9">
    <source>
        <dbReference type="ARBA" id="ARBA00022553"/>
    </source>
</evidence>
<dbReference type="InterPro" id="IPR000756">
    <property type="entry name" value="Diacylglycerol_kin_accessory"/>
</dbReference>
<evidence type="ECO:0000256" key="27">
    <source>
        <dbReference type="ARBA" id="ARBA00034614"/>
    </source>
</evidence>
<evidence type="ECO:0000256" key="10">
    <source>
        <dbReference type="ARBA" id="ARBA00022679"/>
    </source>
</evidence>
<evidence type="ECO:0000256" key="7">
    <source>
        <dbReference type="ARBA" id="ARBA00022475"/>
    </source>
</evidence>
<dbReference type="GO" id="GO:0006629">
    <property type="term" value="P:lipid metabolic process"/>
    <property type="evidence" value="ECO:0007669"/>
    <property type="project" value="UniProtKB-KW"/>
</dbReference>
<evidence type="ECO:0000256" key="43">
    <source>
        <dbReference type="RuleBase" id="RU361128"/>
    </source>
</evidence>
<comment type="catalytic activity">
    <reaction evidence="29">
        <text>1-hexadecanoyl-2-(9Z-octadecenoyl)-sn-glycerol + ATP = 1-hexadecanoyl-2-(9Z-octadecenoyl)-sn-glycero-3-phosphate + ADP + H(+)</text>
        <dbReference type="Rhea" id="RHEA:43416"/>
        <dbReference type="ChEBI" id="CHEBI:15378"/>
        <dbReference type="ChEBI" id="CHEBI:30616"/>
        <dbReference type="ChEBI" id="CHEBI:64839"/>
        <dbReference type="ChEBI" id="CHEBI:75466"/>
        <dbReference type="ChEBI" id="CHEBI:456216"/>
    </reaction>
    <physiologicalReaction direction="left-to-right" evidence="29">
        <dbReference type="Rhea" id="RHEA:43417"/>
    </physiologicalReaction>
</comment>